<protein>
    <submittedName>
        <fullName evidence="2">NADAR domain-containing protein</fullName>
    </submittedName>
</protein>
<dbReference type="WBParaSite" id="JU765_v2.g7773.t1">
    <property type="protein sequence ID" value="JU765_v2.g7773.t1"/>
    <property type="gene ID" value="JU765_v2.g7773"/>
</dbReference>
<proteinExistence type="predicted"/>
<name>A0AC34RKC6_9BILA</name>
<dbReference type="Proteomes" id="UP000887576">
    <property type="component" value="Unplaced"/>
</dbReference>
<evidence type="ECO:0000313" key="1">
    <source>
        <dbReference type="Proteomes" id="UP000887576"/>
    </source>
</evidence>
<organism evidence="1 2">
    <name type="scientific">Panagrolaimus sp. JU765</name>
    <dbReference type="NCBI Taxonomy" id="591449"/>
    <lineage>
        <taxon>Eukaryota</taxon>
        <taxon>Metazoa</taxon>
        <taxon>Ecdysozoa</taxon>
        <taxon>Nematoda</taxon>
        <taxon>Chromadorea</taxon>
        <taxon>Rhabditida</taxon>
        <taxon>Tylenchina</taxon>
        <taxon>Panagrolaimomorpha</taxon>
        <taxon>Panagrolaimoidea</taxon>
        <taxon>Panagrolaimidae</taxon>
        <taxon>Panagrolaimus</taxon>
    </lineage>
</organism>
<reference evidence="2" key="1">
    <citation type="submission" date="2022-11" db="UniProtKB">
        <authorList>
            <consortium name="WormBaseParasite"/>
        </authorList>
    </citation>
    <scope>IDENTIFICATION</scope>
</reference>
<sequence>MNQQFGNNQNNFRPRFHNGRGSNRGSRGSMVNHWQYRSRNDSFSSDNVENSSIYQRFDWDDWVMQQPMATGQGSSNRVDQSEFSITPIRMNIDPENVVLFQGYDSPFSTFYKVPVKVLSVTYPCVESYYQACKVSQLVGQNAAFELMSATSGAKAKQHARNIIKGHKISSLDVEEWKRSFGVNAIYYGTYYKFLQNRELRKKLFETGDKLIIHDYSKDALYSSGCDEKTLKSWLEDHIGKRIEINYSLRTKKQTFPTIGNGQNITGYINMLVRENLKQKFPDEWTKYSAKKPPPPSNDAETSEVNEMLQ</sequence>
<evidence type="ECO:0000313" key="2">
    <source>
        <dbReference type="WBParaSite" id="JU765_v2.g7773.t1"/>
    </source>
</evidence>
<accession>A0AC34RKC6</accession>